<dbReference type="GO" id="GO:0005739">
    <property type="term" value="C:mitochondrion"/>
    <property type="evidence" value="ECO:0007669"/>
    <property type="project" value="TreeGrafter"/>
</dbReference>
<evidence type="ECO:0000256" key="6">
    <source>
        <dbReference type="RuleBase" id="RU004474"/>
    </source>
</evidence>
<dbReference type="GO" id="GO:0046654">
    <property type="term" value="P:tetrahydrofolate biosynthetic process"/>
    <property type="evidence" value="ECO:0007669"/>
    <property type="project" value="InterPro"/>
</dbReference>
<gene>
    <name evidence="8" type="ORF">Cgig2_026502</name>
</gene>
<evidence type="ECO:0000256" key="1">
    <source>
        <dbReference type="ARBA" id="ARBA00004903"/>
    </source>
</evidence>
<dbReference type="InterPro" id="IPR012259">
    <property type="entry name" value="DHFR"/>
</dbReference>
<dbReference type="InterPro" id="IPR017925">
    <property type="entry name" value="DHFR_CS"/>
</dbReference>
<dbReference type="Pfam" id="PF00186">
    <property type="entry name" value="DHFR_1"/>
    <property type="match status" value="1"/>
</dbReference>
<dbReference type="PANTHER" id="PTHR48069:SF3">
    <property type="entry name" value="DIHYDROFOLATE REDUCTASE"/>
    <property type="match status" value="1"/>
</dbReference>
<dbReference type="GO" id="GO:0050661">
    <property type="term" value="F:NADP binding"/>
    <property type="evidence" value="ECO:0007669"/>
    <property type="project" value="InterPro"/>
</dbReference>
<comment type="caution">
    <text evidence="8">The sequence shown here is derived from an EMBL/GenBank/DDBJ whole genome shotgun (WGS) entry which is preliminary data.</text>
</comment>
<evidence type="ECO:0000313" key="8">
    <source>
        <dbReference type="EMBL" id="KAJ8442560.1"/>
    </source>
</evidence>
<dbReference type="PANTHER" id="PTHR48069">
    <property type="entry name" value="DIHYDROFOLATE REDUCTASE"/>
    <property type="match status" value="1"/>
</dbReference>
<dbReference type="EMBL" id="JAKOGI010000139">
    <property type="protein sequence ID" value="KAJ8442560.1"/>
    <property type="molecule type" value="Genomic_DNA"/>
</dbReference>
<dbReference type="Proteomes" id="UP001153076">
    <property type="component" value="Unassembled WGS sequence"/>
</dbReference>
<dbReference type="EC" id="1.5.1.3" evidence="2"/>
<evidence type="ECO:0000256" key="4">
    <source>
        <dbReference type="ARBA" id="ARBA00022857"/>
    </source>
</evidence>
<comment type="pathway">
    <text evidence="1">Cofactor biosynthesis; tetrahydrofolate biosynthesis; 5,6,7,8-tetrahydrofolate from 7,8-dihydrofolate: step 1/1.</text>
</comment>
<evidence type="ECO:0000256" key="3">
    <source>
        <dbReference type="ARBA" id="ARBA00022563"/>
    </source>
</evidence>
<proteinExistence type="inferred from homology"/>
<dbReference type="Gene3D" id="3.40.430.10">
    <property type="entry name" value="Dihydrofolate Reductase, subunit A"/>
    <property type="match status" value="1"/>
</dbReference>
<dbReference type="SUPFAM" id="SSF53597">
    <property type="entry name" value="Dihydrofolate reductase-like"/>
    <property type="match status" value="1"/>
</dbReference>
<dbReference type="InterPro" id="IPR024072">
    <property type="entry name" value="DHFR-like_dom_sf"/>
</dbReference>
<dbReference type="PROSITE" id="PS51330">
    <property type="entry name" value="DHFR_2"/>
    <property type="match status" value="1"/>
</dbReference>
<dbReference type="GO" id="GO:0046655">
    <property type="term" value="P:folic acid metabolic process"/>
    <property type="evidence" value="ECO:0007669"/>
    <property type="project" value="TreeGrafter"/>
</dbReference>
<dbReference type="PROSITE" id="PS00075">
    <property type="entry name" value="DHFR_1"/>
    <property type="match status" value="1"/>
</dbReference>
<evidence type="ECO:0000313" key="9">
    <source>
        <dbReference type="Proteomes" id="UP001153076"/>
    </source>
</evidence>
<evidence type="ECO:0000259" key="7">
    <source>
        <dbReference type="PROSITE" id="PS51330"/>
    </source>
</evidence>
<evidence type="ECO:0000256" key="5">
    <source>
        <dbReference type="ARBA" id="ARBA00023002"/>
    </source>
</evidence>
<sequence>MFVENFTQKPQVLWRPLMLSQAPSIPYRTSHAYLRDMPAFLKFTNVITRHTFCLCYSVMTGEHKCCKTPCNGKTSKGSNPARPYQVVVAATRDRGIGKDGKLPWNLPSDLRYFKELTTTTSTPGRRNAVIMGRKTWESIPQKYRPLPGRLNIVLTRSGKLEAVKLEDLVMCRDLPLALKLLAEPPYSLGVERVFVIGGGQILREALNAPGCEAIHLTDIETNFDCDTFIPRIDASLFCKWCSTGPMVENNIRFSFVTYVHRSISSEESSPSLTDIKCTTSIDPELIRRKQSEFNYLKQVQEIIATPNTGKW</sequence>
<dbReference type="OrthoDB" id="766at2759"/>
<organism evidence="8 9">
    <name type="scientific">Carnegiea gigantea</name>
    <dbReference type="NCBI Taxonomy" id="171969"/>
    <lineage>
        <taxon>Eukaryota</taxon>
        <taxon>Viridiplantae</taxon>
        <taxon>Streptophyta</taxon>
        <taxon>Embryophyta</taxon>
        <taxon>Tracheophyta</taxon>
        <taxon>Spermatophyta</taxon>
        <taxon>Magnoliopsida</taxon>
        <taxon>eudicotyledons</taxon>
        <taxon>Gunneridae</taxon>
        <taxon>Pentapetalae</taxon>
        <taxon>Caryophyllales</taxon>
        <taxon>Cactineae</taxon>
        <taxon>Cactaceae</taxon>
        <taxon>Cactoideae</taxon>
        <taxon>Echinocereeae</taxon>
        <taxon>Carnegiea</taxon>
    </lineage>
</organism>
<dbReference type="PRINTS" id="PR00070">
    <property type="entry name" value="DHFR"/>
</dbReference>
<comment type="similarity">
    <text evidence="6">Belongs to the dihydrofolate reductase family.</text>
</comment>
<evidence type="ECO:0000256" key="2">
    <source>
        <dbReference type="ARBA" id="ARBA00012856"/>
    </source>
</evidence>
<dbReference type="GO" id="GO:0004146">
    <property type="term" value="F:dihydrofolate reductase activity"/>
    <property type="evidence" value="ECO:0007669"/>
    <property type="project" value="UniProtKB-EC"/>
</dbReference>
<reference evidence="8" key="1">
    <citation type="submission" date="2022-04" db="EMBL/GenBank/DDBJ databases">
        <title>Carnegiea gigantea Genome sequencing and assembly v2.</title>
        <authorList>
            <person name="Copetti D."/>
            <person name="Sanderson M.J."/>
            <person name="Burquez A."/>
            <person name="Wojciechowski M.F."/>
        </authorList>
    </citation>
    <scope>NUCLEOTIDE SEQUENCE</scope>
    <source>
        <strain evidence="8">SGP5-SGP5p</strain>
        <tissue evidence="8">Aerial part</tissue>
    </source>
</reference>
<dbReference type="GO" id="GO:0006730">
    <property type="term" value="P:one-carbon metabolic process"/>
    <property type="evidence" value="ECO:0007669"/>
    <property type="project" value="UniProtKB-KW"/>
</dbReference>
<keyword evidence="5" id="KW-0560">Oxidoreductase</keyword>
<dbReference type="GO" id="GO:0046452">
    <property type="term" value="P:dihydrofolate metabolic process"/>
    <property type="evidence" value="ECO:0007669"/>
    <property type="project" value="TreeGrafter"/>
</dbReference>
<keyword evidence="3" id="KW-0554">One-carbon metabolism</keyword>
<dbReference type="AlphaFoldDB" id="A0A9Q1QJK5"/>
<keyword evidence="4" id="KW-0521">NADP</keyword>
<keyword evidence="9" id="KW-1185">Reference proteome</keyword>
<name>A0A9Q1QJK5_9CARY</name>
<feature type="domain" description="DHFR" evidence="7">
    <location>
        <begin position="83"/>
        <end position="260"/>
    </location>
</feature>
<dbReference type="CDD" id="cd00209">
    <property type="entry name" value="DHFR"/>
    <property type="match status" value="1"/>
</dbReference>
<protein>
    <recommendedName>
        <fullName evidence="2">dihydrofolate reductase</fullName>
        <ecNumber evidence="2">1.5.1.3</ecNumber>
    </recommendedName>
</protein>
<dbReference type="InterPro" id="IPR001796">
    <property type="entry name" value="DHFR_dom"/>
</dbReference>
<accession>A0A9Q1QJK5</accession>